<feature type="chain" id="PRO_5022744132" evidence="1">
    <location>
        <begin position="23"/>
        <end position="162"/>
    </location>
</feature>
<protein>
    <submittedName>
        <fullName evidence="2">Uncharacterized protein</fullName>
    </submittedName>
</protein>
<evidence type="ECO:0000313" key="3">
    <source>
        <dbReference type="Proteomes" id="UP000316598"/>
    </source>
</evidence>
<feature type="signal peptide" evidence="1">
    <location>
        <begin position="1"/>
        <end position="22"/>
    </location>
</feature>
<dbReference type="Proteomes" id="UP000316598">
    <property type="component" value="Unassembled WGS sequence"/>
</dbReference>
<keyword evidence="3" id="KW-1185">Reference proteome</keyword>
<name>A0A5C5WSR9_9BACT</name>
<dbReference type="RefSeq" id="WP_146514096.1">
    <property type="nucleotide sequence ID" value="NZ_SJPI01000001.1"/>
</dbReference>
<accession>A0A5C5WSR9</accession>
<comment type="caution">
    <text evidence="2">The sequence shown here is derived from an EMBL/GenBank/DDBJ whole genome shotgun (WGS) entry which is preliminary data.</text>
</comment>
<dbReference type="AlphaFoldDB" id="A0A5C5WSR9"/>
<reference evidence="2 3" key="1">
    <citation type="submission" date="2019-02" db="EMBL/GenBank/DDBJ databases">
        <title>Deep-cultivation of Planctomycetes and their phenomic and genomic characterization uncovers novel biology.</title>
        <authorList>
            <person name="Wiegand S."/>
            <person name="Jogler M."/>
            <person name="Boedeker C."/>
            <person name="Pinto D."/>
            <person name="Vollmers J."/>
            <person name="Rivas-Marin E."/>
            <person name="Kohn T."/>
            <person name="Peeters S.H."/>
            <person name="Heuer A."/>
            <person name="Rast P."/>
            <person name="Oberbeckmann S."/>
            <person name="Bunk B."/>
            <person name="Jeske O."/>
            <person name="Meyerdierks A."/>
            <person name="Storesund J.E."/>
            <person name="Kallscheuer N."/>
            <person name="Luecker S."/>
            <person name="Lage O.M."/>
            <person name="Pohl T."/>
            <person name="Merkel B.J."/>
            <person name="Hornburger P."/>
            <person name="Mueller R.-W."/>
            <person name="Bruemmer F."/>
            <person name="Labrenz M."/>
            <person name="Spormann A.M."/>
            <person name="Op Den Camp H."/>
            <person name="Overmann J."/>
            <person name="Amann R."/>
            <person name="Jetten M.S.M."/>
            <person name="Mascher T."/>
            <person name="Medema M.H."/>
            <person name="Devos D.P."/>
            <person name="Kaster A.-K."/>
            <person name="Ovreas L."/>
            <person name="Rohde M."/>
            <person name="Galperin M.Y."/>
            <person name="Jogler C."/>
        </authorList>
    </citation>
    <scope>NUCLEOTIDE SEQUENCE [LARGE SCALE GENOMIC DNA]</scope>
    <source>
        <strain evidence="2 3">Pla22</strain>
    </source>
</reference>
<evidence type="ECO:0000256" key="1">
    <source>
        <dbReference type="SAM" id="SignalP"/>
    </source>
</evidence>
<dbReference type="EMBL" id="SJPI01000001">
    <property type="protein sequence ID" value="TWT53974.1"/>
    <property type="molecule type" value="Genomic_DNA"/>
</dbReference>
<dbReference type="OrthoDB" id="9998215at2"/>
<proteinExistence type="predicted"/>
<sequence length="162" mass="16805" precursor="true">MKSLPTAYLIALLLLHFGAGDACVFGQGMPVASHGVRVKLKADQPGGRSPGSIASATCDMRLNQRKVALHFQASTFEHIEDSRIESDSIIEAIVLSTSGTIQVYPTQATDRTNLSDGLTSASLSMGAAGSGTAAIKLNIGMADLYPVAGKHCATVVMTVTAN</sequence>
<gene>
    <name evidence="2" type="ORF">Pla22_16080</name>
</gene>
<organism evidence="2 3">
    <name type="scientific">Rubripirellula amarantea</name>
    <dbReference type="NCBI Taxonomy" id="2527999"/>
    <lineage>
        <taxon>Bacteria</taxon>
        <taxon>Pseudomonadati</taxon>
        <taxon>Planctomycetota</taxon>
        <taxon>Planctomycetia</taxon>
        <taxon>Pirellulales</taxon>
        <taxon>Pirellulaceae</taxon>
        <taxon>Rubripirellula</taxon>
    </lineage>
</organism>
<keyword evidence="1" id="KW-0732">Signal</keyword>
<evidence type="ECO:0000313" key="2">
    <source>
        <dbReference type="EMBL" id="TWT53974.1"/>
    </source>
</evidence>